<dbReference type="InterPro" id="IPR025883">
    <property type="entry name" value="Cadherin-like_domain"/>
</dbReference>
<dbReference type="PANTHER" id="PTHR43308">
    <property type="entry name" value="OUTER MEMBRANE PROTEIN ALPHA-RELATED"/>
    <property type="match status" value="1"/>
</dbReference>
<dbReference type="InterPro" id="IPR051465">
    <property type="entry name" value="Cell_Envelope_Struct_Comp"/>
</dbReference>
<dbReference type="SUPFAM" id="SSF49265">
    <property type="entry name" value="Fibronectin type III"/>
    <property type="match status" value="1"/>
</dbReference>
<feature type="compositionally biased region" description="Low complexity" evidence="2">
    <location>
        <begin position="1701"/>
        <end position="1715"/>
    </location>
</feature>
<dbReference type="InterPro" id="IPR013378">
    <property type="entry name" value="InlB-like_B-rpt"/>
</dbReference>
<evidence type="ECO:0000313" key="4">
    <source>
        <dbReference type="EMBL" id="RKN82014.1"/>
    </source>
</evidence>
<keyword evidence="5" id="KW-1185">Reference proteome</keyword>
<comment type="subcellular location">
    <subcellularLocation>
        <location evidence="1">Cell envelope</location>
    </subcellularLocation>
</comment>
<evidence type="ECO:0000256" key="1">
    <source>
        <dbReference type="ARBA" id="ARBA00004196"/>
    </source>
</evidence>
<dbReference type="InterPro" id="IPR042229">
    <property type="entry name" value="Listeria/Bacterioides_rpt_sf"/>
</dbReference>
<dbReference type="Gene3D" id="2.60.40.10">
    <property type="entry name" value="Immunoglobulins"/>
    <property type="match status" value="1"/>
</dbReference>
<dbReference type="EMBL" id="RBAH01000013">
    <property type="protein sequence ID" value="RKN82014.1"/>
    <property type="molecule type" value="Genomic_DNA"/>
</dbReference>
<dbReference type="OrthoDB" id="663332at2"/>
<dbReference type="GO" id="GO:0030313">
    <property type="term" value="C:cell envelope"/>
    <property type="evidence" value="ECO:0007669"/>
    <property type="project" value="UniProtKB-SubCell"/>
</dbReference>
<feature type="domain" description="SLH" evidence="3">
    <location>
        <begin position="1947"/>
        <end position="2006"/>
    </location>
</feature>
<dbReference type="Pfam" id="PF00395">
    <property type="entry name" value="SLH"/>
    <property type="match status" value="3"/>
</dbReference>
<comment type="caution">
    <text evidence="4">The sequence shown here is derived from an EMBL/GenBank/DDBJ whole genome shotgun (WGS) entry which is preliminary data.</text>
</comment>
<proteinExistence type="predicted"/>
<gene>
    <name evidence="4" type="ORF">D7M11_18750</name>
</gene>
<dbReference type="NCBIfam" id="TIGR02543">
    <property type="entry name" value="List_Bact_rpt"/>
    <property type="match status" value="15"/>
</dbReference>
<evidence type="ECO:0000256" key="2">
    <source>
        <dbReference type="SAM" id="MobiDB-lite"/>
    </source>
</evidence>
<protein>
    <recommendedName>
        <fullName evidence="3">SLH domain-containing protein</fullName>
    </recommendedName>
</protein>
<name>A0A3B0CBN4_9BACL</name>
<feature type="domain" description="SLH" evidence="3">
    <location>
        <begin position="2078"/>
        <end position="2137"/>
    </location>
</feature>
<dbReference type="SMART" id="SM00060">
    <property type="entry name" value="FN3"/>
    <property type="match status" value="1"/>
</dbReference>
<dbReference type="InterPro" id="IPR036116">
    <property type="entry name" value="FN3_sf"/>
</dbReference>
<dbReference type="InterPro" id="IPR003961">
    <property type="entry name" value="FN3_dom"/>
</dbReference>
<dbReference type="PANTHER" id="PTHR43308:SF5">
    <property type="entry name" value="S-LAYER PROTEIN _ PEPTIDOGLYCAN ENDO-BETA-N-ACETYLGLUCOSAMINIDASE"/>
    <property type="match status" value="1"/>
</dbReference>
<evidence type="ECO:0000259" key="3">
    <source>
        <dbReference type="PROSITE" id="PS51272"/>
    </source>
</evidence>
<dbReference type="Proteomes" id="UP000282311">
    <property type="component" value="Unassembled WGS sequence"/>
</dbReference>
<dbReference type="InterPro" id="IPR001119">
    <property type="entry name" value="SLH_dom"/>
</dbReference>
<feature type="domain" description="SLH" evidence="3">
    <location>
        <begin position="2007"/>
        <end position="2070"/>
    </location>
</feature>
<accession>A0A3B0CBN4</accession>
<dbReference type="Gene3D" id="2.60.40.4270">
    <property type="entry name" value="Listeria-Bacteroides repeat domain"/>
    <property type="match status" value="17"/>
</dbReference>
<dbReference type="Pfam" id="PF12733">
    <property type="entry name" value="Cadherin-like"/>
    <property type="match status" value="2"/>
</dbReference>
<sequence length="2137" mass="225715">MEQDGERTEKGRGMSGTLSLRRRVRFVCLLLLSALLVFHAVPVPTANAVATGVTDGTYDFGGTLVALGGDYNKTGDKFLVNKDLVKNGTSLWPQTQTDASIPGYMMIKAEGASVIGSFTFQDLGFSATSSGLKLDFLHITLYDSKGSMITTIDNYTYAGGAKLSVGTGSVKLSSLLNAGQLFQMKNVSSIKILWTFEDDLAPSRLKLDNITIANVQKSKYTVYFNSNGGTAIGSQTVTYNGTATAPANPTRTGYTFGGWYKDANLTTPFAFTTAITGDLNLYAKWNAINYTVTYNSNGGTGVLSQSVGYNAIPAKPADPTKSGYTFQGWYKDTGLTQAYSFNTGITSNMTLYAKWGLNAYTVTFNSGGGTAVNNQTVNYGGQAAAPPNPTKAGYTFGGWYKDAGLTTAFNFSTAITGNTTLYAKWTVNTFAVTFNTNGGTAVSTQTVNYGSQAIAPPNPTKAGYTFGGWYKDAGLTTAFNFSTAISAATTLYAKWTIHTYTVTFATNGGTAVSNQTVSYGGTAAAPAAPTKTGSTFGGWYKDAGLTTAYNFSSAITGNTTLYAKWTLNNYTVTYASNGGTAVNSQTVTYNGTATEPANPTKTGYTFGGWYKDVGLTTAFSFAAAITGNTTLYAKWTVNSYTVAFESNGGTAVSGQTVSYGGKATTPAAPAKAGDTFGGWYSDVGLSTAFSFASAVTADVTLYAKWTPAVYTVTFATNGGTAVSGQSVNYGGTATEPAAPAKTGYTFGGWYSDAGLTADFLFTTAITGNTTLYAKWTPLSYTITFESNGGTAVNSQTVNYGSLATKPDDPTKTAVLPDLTIYTFGWWYTDPDFTQPFLFSAPIAGDMTLYANWTTDNKYAVTFNSNGGTAVSGQMVSSGNLATKPADPTKTGHTFGAWYADESLAQEFDFDTLITGNTTLHAKWIANPYTVTFVTYGGTPVSVQSVTYGSTALAPADPVKSGYLFGGWYVDAGLLTAFSFSTPITDNIALHAKWAEETYSVSFDSDGGTAVSSVTAAYNSTAVAPADPVKSGYLFGGWYVDAGFSTAFSFTTPITDDITLHAKWTAETYTVSFDSGGGTAVSSLQVSYNSLASEPDAPTKAGYTFAGWYTDPGHTTAFTFTTAITGSMLLYADWTTDDYTVMFATNEGTAVSSQEVSYGGLVAATPDPTKPGYTFGGWYTDETLTIPFQFTTPVTADITLYAKWATGSYAVVFDSRGGTAVNSQAVSYGGTALEPVNPVKLGYTFEGWYADPGLTSAFTFTTVITGNTTLYANWTTDRHTVMFDTNEGTVVSSQEVSYGGLVAATPDPTKPGYAFGGWYTDETLTIPFQFATPITEDITLHAKWATDSYSVVFNSGGGTAVNSQAVSYGASAQEPVNPAKAGHTFGGWYRDAGFTTPFSFSAIISGNTTLYAKWTASGNADLSGLIVSDTMLNPLFAADTTSYKASVLNGVSSVTVTGWVYESFAQLKVNGKEAFSGQATEAIPLNEGDNTIVIEVIAQNGTMKSYAVDVTRGPAAPVGLVALAGDGVVSLNWQNVQGAVSYSVYGGTSSRGYGSAPMATVSGATYGYTASGLENGTSYYFTVVANSDGRNSLYSNEAIAVPLSGDATLQALSLAGIELSPAFECGTFSYYASVYESSYETTVSSAVYERHASAKIVVDGKEVPDGRVELKEGTNTISIEVVAQNGMMKNYVITIERMVPEPSSPVSPASPGEEPVTGNTKPQQPTDGIRFLFNGRFYERIVTATAANRDWTVTVDALQLQTLLGETDLKPTVSLQIPSGTDRVTVVLPGDIIKAMERKQAVWEVQTPYGNYSVPAAEIGIETLAAKLGAEALKNIEVRLEIGIVKPDPDLWSADLFGNSQITLIGQPVQFRLTGTYQGETEEISRFRSFVKREIPLPDGMRADEATTAVVIEQDGKLRHVPTFFRQRDGKTFAVTHSLTNSVYAIIRHRLSFEDVEQSWSKQAVNDLASRLIVNGTEPTRYNPGAAVTRAEFSAIVVRALGVPVAGNAAGFKDVRSGDWYAGAVAAAQEYGIIAGYEDGSFRPGATITREEAMVIVMRAMEPAGFATGGNSSDIEAVLSGAAGSEAVSAWAKPAVATAVKLGIMNGSEAGLMPGSPITRAETAAVVQRMLQKAGLID</sequence>
<dbReference type="PROSITE" id="PS51272">
    <property type="entry name" value="SLH"/>
    <property type="match status" value="3"/>
</dbReference>
<evidence type="ECO:0000313" key="5">
    <source>
        <dbReference type="Proteomes" id="UP000282311"/>
    </source>
</evidence>
<organism evidence="4 5">
    <name type="scientific">Paenibacillus ginsengarvi</name>
    <dbReference type="NCBI Taxonomy" id="400777"/>
    <lineage>
        <taxon>Bacteria</taxon>
        <taxon>Bacillati</taxon>
        <taxon>Bacillota</taxon>
        <taxon>Bacilli</taxon>
        <taxon>Bacillales</taxon>
        <taxon>Paenibacillaceae</taxon>
        <taxon>Paenibacillus</taxon>
    </lineage>
</organism>
<dbReference type="InterPro" id="IPR013783">
    <property type="entry name" value="Ig-like_fold"/>
</dbReference>
<reference evidence="4 5" key="1">
    <citation type="journal article" date="2007" name="Int. J. Syst. Evol. Microbiol.">
        <title>Paenibacillus ginsengarvi sp. nov., isolated from soil from ginseng cultivation.</title>
        <authorList>
            <person name="Yoon M.H."/>
            <person name="Ten L.N."/>
            <person name="Im W.T."/>
        </authorList>
    </citation>
    <scope>NUCLEOTIDE SEQUENCE [LARGE SCALE GENOMIC DNA]</scope>
    <source>
        <strain evidence="4 5">KCTC 13059</strain>
    </source>
</reference>
<dbReference type="Pfam" id="PF09479">
    <property type="entry name" value="Flg_new"/>
    <property type="match status" value="17"/>
</dbReference>
<dbReference type="RefSeq" id="WP_120748768.1">
    <property type="nucleotide sequence ID" value="NZ_RBAH01000013.1"/>
</dbReference>
<feature type="region of interest" description="Disordered" evidence="2">
    <location>
        <begin position="1701"/>
        <end position="1724"/>
    </location>
</feature>